<organism evidence="1">
    <name type="scientific">marine metagenome</name>
    <dbReference type="NCBI Taxonomy" id="408172"/>
    <lineage>
        <taxon>unclassified sequences</taxon>
        <taxon>metagenomes</taxon>
        <taxon>ecological metagenomes</taxon>
    </lineage>
</organism>
<gene>
    <name evidence="1" type="ORF">METZ01_LOCUS492043</name>
</gene>
<proteinExistence type="predicted"/>
<dbReference type="AlphaFoldDB" id="A0A383D4I2"/>
<sequence>MLKPPIIHNNTCIIYRIIIYLRHILLQITVFTEGSLFNIYYNYVIITHL</sequence>
<reference evidence="1" key="1">
    <citation type="submission" date="2018-05" db="EMBL/GenBank/DDBJ databases">
        <authorList>
            <person name="Lanie J.A."/>
            <person name="Ng W.-L."/>
            <person name="Kazmierczak K.M."/>
            <person name="Andrzejewski T.M."/>
            <person name="Davidsen T.M."/>
            <person name="Wayne K.J."/>
            <person name="Tettelin H."/>
            <person name="Glass J.I."/>
            <person name="Rusch D."/>
            <person name="Podicherti R."/>
            <person name="Tsui H.-C.T."/>
            <person name="Winkler M.E."/>
        </authorList>
    </citation>
    <scope>NUCLEOTIDE SEQUENCE</scope>
</reference>
<feature type="non-terminal residue" evidence="1">
    <location>
        <position position="49"/>
    </location>
</feature>
<dbReference type="EMBL" id="UINC01214107">
    <property type="protein sequence ID" value="SVE39189.1"/>
    <property type="molecule type" value="Genomic_DNA"/>
</dbReference>
<evidence type="ECO:0000313" key="1">
    <source>
        <dbReference type="EMBL" id="SVE39189.1"/>
    </source>
</evidence>
<accession>A0A383D4I2</accession>
<protein>
    <submittedName>
        <fullName evidence="1">Uncharacterized protein</fullName>
    </submittedName>
</protein>
<name>A0A383D4I2_9ZZZZ</name>